<accession>A0AAN8FK96</accession>
<evidence type="ECO:0000259" key="1">
    <source>
        <dbReference type="Pfam" id="PF25866"/>
    </source>
</evidence>
<dbReference type="AlphaFoldDB" id="A0AAN8FK96"/>
<evidence type="ECO:0000313" key="2">
    <source>
        <dbReference type="EMBL" id="KAK5980332.1"/>
    </source>
</evidence>
<dbReference type="Pfam" id="PF25866">
    <property type="entry name" value="Kringle_2"/>
    <property type="match status" value="1"/>
</dbReference>
<protein>
    <recommendedName>
        <fullName evidence="1">Kringle-like domain-containing protein</fullName>
    </recommendedName>
</protein>
<dbReference type="InterPro" id="IPR058845">
    <property type="entry name" value="Kringle_2"/>
</dbReference>
<feature type="domain" description="Kringle-like" evidence="1">
    <location>
        <begin position="3"/>
        <end position="66"/>
    </location>
</feature>
<sequence>MLPEEVMLHNKCRGLLLNPRHPFVNLTRGIQGGVASSSLAPWCYYRKKIGKKSELKLDRCFDICLGEPREEKTEPGQVVYYTISTSAENYNLG</sequence>
<reference evidence="2 3" key="1">
    <citation type="submission" date="2019-10" db="EMBL/GenBank/DDBJ databases">
        <title>Assembly and Annotation for the nematode Trichostrongylus colubriformis.</title>
        <authorList>
            <person name="Martin J."/>
        </authorList>
    </citation>
    <scope>NUCLEOTIDE SEQUENCE [LARGE SCALE GENOMIC DNA]</scope>
    <source>
        <strain evidence="2">G859</strain>
        <tissue evidence="2">Whole worm</tissue>
    </source>
</reference>
<name>A0AAN8FK96_TRICO</name>
<evidence type="ECO:0000313" key="3">
    <source>
        <dbReference type="Proteomes" id="UP001331761"/>
    </source>
</evidence>
<keyword evidence="3" id="KW-1185">Reference proteome</keyword>
<organism evidence="2 3">
    <name type="scientific">Trichostrongylus colubriformis</name>
    <name type="common">Black scour worm</name>
    <dbReference type="NCBI Taxonomy" id="6319"/>
    <lineage>
        <taxon>Eukaryota</taxon>
        <taxon>Metazoa</taxon>
        <taxon>Ecdysozoa</taxon>
        <taxon>Nematoda</taxon>
        <taxon>Chromadorea</taxon>
        <taxon>Rhabditida</taxon>
        <taxon>Rhabditina</taxon>
        <taxon>Rhabditomorpha</taxon>
        <taxon>Strongyloidea</taxon>
        <taxon>Trichostrongylidae</taxon>
        <taxon>Trichostrongylus</taxon>
    </lineage>
</organism>
<dbReference type="Proteomes" id="UP001331761">
    <property type="component" value="Unassembled WGS sequence"/>
</dbReference>
<proteinExistence type="predicted"/>
<comment type="caution">
    <text evidence="2">The sequence shown here is derived from an EMBL/GenBank/DDBJ whole genome shotgun (WGS) entry which is preliminary data.</text>
</comment>
<gene>
    <name evidence="2" type="ORF">GCK32_022113</name>
</gene>
<dbReference type="EMBL" id="WIXE01007546">
    <property type="protein sequence ID" value="KAK5980332.1"/>
    <property type="molecule type" value="Genomic_DNA"/>
</dbReference>